<dbReference type="AlphaFoldDB" id="A0A1F6EGR1"/>
<evidence type="ECO:0000313" key="2">
    <source>
        <dbReference type="Proteomes" id="UP000177306"/>
    </source>
</evidence>
<comment type="caution">
    <text evidence="1">The sequence shown here is derived from an EMBL/GenBank/DDBJ whole genome shotgun (WGS) entry which is preliminary data.</text>
</comment>
<accession>A0A1F6EGR1</accession>
<organism evidence="1 2">
    <name type="scientific">Candidatus Kaiserbacteria bacterium RIFCSPLOWO2_01_FULL_53_17</name>
    <dbReference type="NCBI Taxonomy" id="1798511"/>
    <lineage>
        <taxon>Bacteria</taxon>
        <taxon>Candidatus Kaiseribacteriota</taxon>
    </lineage>
</organism>
<evidence type="ECO:0000313" key="1">
    <source>
        <dbReference type="EMBL" id="OGG72839.1"/>
    </source>
</evidence>
<proteinExistence type="predicted"/>
<dbReference type="Gene3D" id="1.10.10.60">
    <property type="entry name" value="Homeodomain-like"/>
    <property type="match status" value="1"/>
</dbReference>
<protein>
    <recommendedName>
        <fullName evidence="3">Homeodomain phBC6A51-type domain-containing protein</fullName>
    </recommendedName>
</protein>
<name>A0A1F6EGR1_9BACT</name>
<sequence>MNNEKKQNTIQERQQREKELILAQLRKMPIVSIACEKAGVGRTTYARWRSEDDEFRKVADEAMHEGDDLLNDMTETQLMNLIKNQKPHFGAIRYRLSRCHPKYADKLQLLGSISIKDERLTPEQEAVVREALKMVAPSEQITAYEPDESD</sequence>
<dbReference type="Proteomes" id="UP000177306">
    <property type="component" value="Unassembled WGS sequence"/>
</dbReference>
<gene>
    <name evidence="1" type="ORF">A3A38_02625</name>
</gene>
<reference evidence="1 2" key="1">
    <citation type="journal article" date="2016" name="Nat. Commun.">
        <title>Thousands of microbial genomes shed light on interconnected biogeochemical processes in an aquifer system.</title>
        <authorList>
            <person name="Anantharaman K."/>
            <person name="Brown C.T."/>
            <person name="Hug L.A."/>
            <person name="Sharon I."/>
            <person name="Castelle C.J."/>
            <person name="Probst A.J."/>
            <person name="Thomas B.C."/>
            <person name="Singh A."/>
            <person name="Wilkins M.J."/>
            <person name="Karaoz U."/>
            <person name="Brodie E.L."/>
            <person name="Williams K.H."/>
            <person name="Hubbard S.S."/>
            <person name="Banfield J.F."/>
        </authorList>
    </citation>
    <scope>NUCLEOTIDE SEQUENCE [LARGE SCALE GENOMIC DNA]</scope>
</reference>
<dbReference type="EMBL" id="MFLY01000029">
    <property type="protein sequence ID" value="OGG72839.1"/>
    <property type="molecule type" value="Genomic_DNA"/>
</dbReference>
<evidence type="ECO:0008006" key="3">
    <source>
        <dbReference type="Google" id="ProtNLM"/>
    </source>
</evidence>